<gene>
    <name evidence="11" type="ORF">PROPAUS_0859</name>
</gene>
<dbReference type="PANTHER" id="PTHR33571">
    <property type="entry name" value="SSL8005 PROTEIN"/>
    <property type="match status" value="1"/>
</dbReference>
<keyword evidence="4 11" id="KW-0548">Nucleotidyltransferase</keyword>
<comment type="similarity">
    <text evidence="9">Belongs to the MntA antitoxin family.</text>
</comment>
<dbReference type="PANTHER" id="PTHR33571:SF14">
    <property type="entry name" value="PROTEIN ADENYLYLTRANSFERASE MJ0435-RELATED"/>
    <property type="match status" value="1"/>
</dbReference>
<evidence type="ECO:0000256" key="9">
    <source>
        <dbReference type="ARBA" id="ARBA00038276"/>
    </source>
</evidence>
<dbReference type="EMBL" id="UNQJ01000004">
    <property type="protein sequence ID" value="SYZ32948.1"/>
    <property type="molecule type" value="Genomic_DNA"/>
</dbReference>
<keyword evidence="7" id="KW-0067">ATP-binding</keyword>
<dbReference type="Gene3D" id="3.30.460.10">
    <property type="entry name" value="Beta Polymerase, domain 2"/>
    <property type="match status" value="1"/>
</dbReference>
<keyword evidence="6" id="KW-0547">Nucleotide-binding</keyword>
<dbReference type="InterPro" id="IPR052038">
    <property type="entry name" value="Type-VII_TA_antitoxin"/>
</dbReference>
<dbReference type="GO" id="GO:0046872">
    <property type="term" value="F:metal ion binding"/>
    <property type="evidence" value="ECO:0007669"/>
    <property type="project" value="UniProtKB-KW"/>
</dbReference>
<feature type="domain" description="Polymerase nucleotidyl transferase" evidence="10">
    <location>
        <begin position="30"/>
        <end position="102"/>
    </location>
</feature>
<evidence type="ECO:0000256" key="5">
    <source>
        <dbReference type="ARBA" id="ARBA00022723"/>
    </source>
</evidence>
<dbReference type="Proteomes" id="UP000263928">
    <property type="component" value="Unassembled WGS sequence"/>
</dbReference>
<evidence type="ECO:0000256" key="2">
    <source>
        <dbReference type="ARBA" id="ARBA00022649"/>
    </source>
</evidence>
<dbReference type="CDD" id="cd05403">
    <property type="entry name" value="NT_KNTase_like"/>
    <property type="match status" value="1"/>
</dbReference>
<dbReference type="RefSeq" id="WP_119161325.1">
    <property type="nucleotide sequence ID" value="NZ_LR134442.1"/>
</dbReference>
<name>A0A383S4K1_9ACTN</name>
<accession>A0A383S4K1</accession>
<dbReference type="InterPro" id="IPR002934">
    <property type="entry name" value="Polymerase_NTP_transf_dom"/>
</dbReference>
<evidence type="ECO:0000313" key="11">
    <source>
        <dbReference type="EMBL" id="SYZ32948.1"/>
    </source>
</evidence>
<dbReference type="EC" id="2.7.7.-" evidence="11"/>
<keyword evidence="5" id="KW-0479">Metal-binding</keyword>
<evidence type="ECO:0000256" key="1">
    <source>
        <dbReference type="ARBA" id="ARBA00001946"/>
    </source>
</evidence>
<evidence type="ECO:0000256" key="3">
    <source>
        <dbReference type="ARBA" id="ARBA00022679"/>
    </source>
</evidence>
<organism evidence="11 12">
    <name type="scientific">Propionibacterium australiense</name>
    <dbReference type="NCBI Taxonomy" id="119981"/>
    <lineage>
        <taxon>Bacteria</taxon>
        <taxon>Bacillati</taxon>
        <taxon>Actinomycetota</taxon>
        <taxon>Actinomycetes</taxon>
        <taxon>Propionibacteriales</taxon>
        <taxon>Propionibacteriaceae</taxon>
        <taxon>Propionibacterium</taxon>
    </lineage>
</organism>
<evidence type="ECO:0000256" key="8">
    <source>
        <dbReference type="ARBA" id="ARBA00022842"/>
    </source>
</evidence>
<evidence type="ECO:0000259" key="10">
    <source>
        <dbReference type="Pfam" id="PF01909"/>
    </source>
</evidence>
<evidence type="ECO:0000256" key="7">
    <source>
        <dbReference type="ARBA" id="ARBA00022840"/>
    </source>
</evidence>
<evidence type="ECO:0000313" key="12">
    <source>
        <dbReference type="Proteomes" id="UP000263928"/>
    </source>
</evidence>
<evidence type="ECO:0000256" key="4">
    <source>
        <dbReference type="ARBA" id="ARBA00022695"/>
    </source>
</evidence>
<keyword evidence="12" id="KW-1185">Reference proteome</keyword>
<keyword evidence="3 11" id="KW-0808">Transferase</keyword>
<evidence type="ECO:0000256" key="6">
    <source>
        <dbReference type="ARBA" id="ARBA00022741"/>
    </source>
</evidence>
<comment type="cofactor">
    <cofactor evidence="1">
        <name>Mg(2+)</name>
        <dbReference type="ChEBI" id="CHEBI:18420"/>
    </cofactor>
</comment>
<dbReference type="AlphaFoldDB" id="A0A383S4K1"/>
<keyword evidence="2" id="KW-1277">Toxin-antitoxin system</keyword>
<proteinExistence type="inferred from homology"/>
<keyword evidence="8" id="KW-0460">Magnesium</keyword>
<dbReference type="SUPFAM" id="SSF81301">
    <property type="entry name" value="Nucleotidyltransferase"/>
    <property type="match status" value="1"/>
</dbReference>
<dbReference type="InterPro" id="IPR043519">
    <property type="entry name" value="NT_sf"/>
</dbReference>
<dbReference type="GO" id="GO:0005524">
    <property type="term" value="F:ATP binding"/>
    <property type="evidence" value="ECO:0007669"/>
    <property type="project" value="UniProtKB-KW"/>
</dbReference>
<sequence>MVTPDSVRLRSLIATHRDQINDVLLRYGAKNPCLFGSVARGDAVSDSDVDLVVDLVETKGNPLLRLAGLSEELTELLGVSVDVISDSLMRRPVSAESRRERTPL</sequence>
<dbReference type="GO" id="GO:0016779">
    <property type="term" value="F:nucleotidyltransferase activity"/>
    <property type="evidence" value="ECO:0007669"/>
    <property type="project" value="UniProtKB-KW"/>
</dbReference>
<reference evidence="12" key="1">
    <citation type="submission" date="2018-08" db="EMBL/GenBank/DDBJ databases">
        <authorList>
            <person name="Hornung B."/>
        </authorList>
    </citation>
    <scope>NUCLEOTIDE SEQUENCE [LARGE SCALE GENOMIC DNA]</scope>
</reference>
<dbReference type="Pfam" id="PF01909">
    <property type="entry name" value="NTP_transf_2"/>
    <property type="match status" value="1"/>
</dbReference>
<protein>
    <submittedName>
        <fullName evidence="11">Polymerase, nucleotidyl transferase domain</fullName>
        <ecNumber evidence="11">2.7.7.-</ecNumber>
    </submittedName>
</protein>